<accession>A0AA38SX51</accession>
<comment type="caution">
    <text evidence="1">The sequence shown here is derived from an EMBL/GenBank/DDBJ whole genome shotgun (WGS) entry which is preliminary data.</text>
</comment>
<sequence length="90" mass="10471">MKYQYSRQRSQATRIINNVEEVKEVADDRVKAARDLKTDFSDSYRPHMSDEPSYSNNMAWVAWDKLINSRDQGSFGLGSLRTQNLVLLEK</sequence>
<organism evidence="1 2">
    <name type="scientific">Centaurea solstitialis</name>
    <name type="common">yellow star-thistle</name>
    <dbReference type="NCBI Taxonomy" id="347529"/>
    <lineage>
        <taxon>Eukaryota</taxon>
        <taxon>Viridiplantae</taxon>
        <taxon>Streptophyta</taxon>
        <taxon>Embryophyta</taxon>
        <taxon>Tracheophyta</taxon>
        <taxon>Spermatophyta</taxon>
        <taxon>Magnoliopsida</taxon>
        <taxon>eudicotyledons</taxon>
        <taxon>Gunneridae</taxon>
        <taxon>Pentapetalae</taxon>
        <taxon>asterids</taxon>
        <taxon>campanulids</taxon>
        <taxon>Asterales</taxon>
        <taxon>Asteraceae</taxon>
        <taxon>Carduoideae</taxon>
        <taxon>Cardueae</taxon>
        <taxon>Centaureinae</taxon>
        <taxon>Centaurea</taxon>
    </lineage>
</organism>
<protein>
    <submittedName>
        <fullName evidence="1">Uncharacterized protein</fullName>
    </submittedName>
</protein>
<dbReference type="EMBL" id="JARYMX010000006">
    <property type="protein sequence ID" value="KAJ9544000.1"/>
    <property type="molecule type" value="Genomic_DNA"/>
</dbReference>
<evidence type="ECO:0000313" key="1">
    <source>
        <dbReference type="EMBL" id="KAJ9544000.1"/>
    </source>
</evidence>
<proteinExistence type="predicted"/>
<name>A0AA38SX51_9ASTR</name>
<dbReference type="AlphaFoldDB" id="A0AA38SX51"/>
<evidence type="ECO:0000313" key="2">
    <source>
        <dbReference type="Proteomes" id="UP001172457"/>
    </source>
</evidence>
<gene>
    <name evidence="1" type="ORF">OSB04_023707</name>
</gene>
<keyword evidence="2" id="KW-1185">Reference proteome</keyword>
<reference evidence="1" key="1">
    <citation type="submission" date="2023-03" db="EMBL/GenBank/DDBJ databases">
        <title>Chromosome-scale reference genome and RAD-based genetic map of yellow starthistle (Centaurea solstitialis) reveal putative structural variation and QTLs associated with invader traits.</title>
        <authorList>
            <person name="Reatini B."/>
            <person name="Cang F.A."/>
            <person name="Jiang Q."/>
            <person name="Mckibben M.T.W."/>
            <person name="Barker M.S."/>
            <person name="Rieseberg L.H."/>
            <person name="Dlugosch K.M."/>
        </authorList>
    </citation>
    <scope>NUCLEOTIDE SEQUENCE</scope>
    <source>
        <strain evidence="1">CAN-66</strain>
        <tissue evidence="1">Leaf</tissue>
    </source>
</reference>
<dbReference type="Proteomes" id="UP001172457">
    <property type="component" value="Chromosome 6"/>
</dbReference>